<evidence type="ECO:0000256" key="1">
    <source>
        <dbReference type="ARBA" id="ARBA00007626"/>
    </source>
</evidence>
<dbReference type="Pfam" id="PF13041">
    <property type="entry name" value="PPR_2"/>
    <property type="match status" value="3"/>
</dbReference>
<dbReference type="EC" id="2.1.1.204" evidence="6"/>
<feature type="repeat" description="PPR" evidence="3">
    <location>
        <begin position="619"/>
        <end position="653"/>
    </location>
</feature>
<feature type="repeat" description="PPR" evidence="3">
    <location>
        <begin position="1038"/>
        <end position="1072"/>
    </location>
</feature>
<keyword evidence="7" id="KW-1185">Reference proteome</keyword>
<evidence type="ECO:0000313" key="7">
    <source>
        <dbReference type="Proteomes" id="UP000236161"/>
    </source>
</evidence>
<proteinExistence type="inferred from homology"/>
<dbReference type="Pfam" id="PF17177">
    <property type="entry name" value="PPR_long"/>
    <property type="match status" value="1"/>
</dbReference>
<evidence type="ECO:0000256" key="2">
    <source>
        <dbReference type="ARBA" id="ARBA00022737"/>
    </source>
</evidence>
<dbReference type="Pfam" id="PF13812">
    <property type="entry name" value="PPR_3"/>
    <property type="match status" value="1"/>
</dbReference>
<dbReference type="PANTHER" id="PTHR47447">
    <property type="entry name" value="OS03G0856100 PROTEIN"/>
    <property type="match status" value="1"/>
</dbReference>
<accession>A0A2I0BCG5</accession>
<dbReference type="PROSITE" id="PS51375">
    <property type="entry name" value="PPR"/>
    <property type="match status" value="10"/>
</dbReference>
<keyword evidence="6" id="KW-0489">Methyltransferase</keyword>
<feature type="repeat" description="PPR" evidence="3">
    <location>
        <begin position="480"/>
        <end position="514"/>
    </location>
</feature>
<comment type="similarity">
    <text evidence="1">Belongs to the PPR family. P subfamily.</text>
</comment>
<evidence type="ECO:0000313" key="6">
    <source>
        <dbReference type="EMBL" id="PKA65480.1"/>
    </source>
</evidence>
<feature type="repeat" description="PPR" evidence="3">
    <location>
        <begin position="934"/>
        <end position="968"/>
    </location>
</feature>
<feature type="repeat" description="PPR" evidence="3">
    <location>
        <begin position="1003"/>
        <end position="1037"/>
    </location>
</feature>
<feature type="repeat" description="PPR" evidence="3">
    <location>
        <begin position="654"/>
        <end position="688"/>
    </location>
</feature>
<dbReference type="AlphaFoldDB" id="A0A2I0BCG5"/>
<evidence type="ECO:0000256" key="4">
    <source>
        <dbReference type="SAM" id="MobiDB-lite"/>
    </source>
</evidence>
<reference evidence="6 7" key="1">
    <citation type="journal article" date="2017" name="Nature">
        <title>The Apostasia genome and the evolution of orchids.</title>
        <authorList>
            <person name="Zhang G.Q."/>
            <person name="Liu K.W."/>
            <person name="Li Z."/>
            <person name="Lohaus R."/>
            <person name="Hsiao Y.Y."/>
            <person name="Niu S.C."/>
            <person name="Wang J.Y."/>
            <person name="Lin Y.C."/>
            <person name="Xu Q."/>
            <person name="Chen L.J."/>
            <person name="Yoshida K."/>
            <person name="Fujiwara S."/>
            <person name="Wang Z.W."/>
            <person name="Zhang Y.Q."/>
            <person name="Mitsuda N."/>
            <person name="Wang M."/>
            <person name="Liu G.H."/>
            <person name="Pecoraro L."/>
            <person name="Huang H.X."/>
            <person name="Xiao X.J."/>
            <person name="Lin M."/>
            <person name="Wu X.Y."/>
            <person name="Wu W.L."/>
            <person name="Chen Y.Y."/>
            <person name="Chang S.B."/>
            <person name="Sakamoto S."/>
            <person name="Ohme-Takagi M."/>
            <person name="Yagi M."/>
            <person name="Zeng S.J."/>
            <person name="Shen C.Y."/>
            <person name="Yeh C.M."/>
            <person name="Luo Y.B."/>
            <person name="Tsai W.C."/>
            <person name="Van de Peer Y."/>
            <person name="Liu Z.J."/>
        </authorList>
    </citation>
    <scope>NUCLEOTIDE SEQUENCE [LARGE SCALE GENOMIC DNA]</scope>
    <source>
        <strain evidence="7">cv. Shenzhen</strain>
        <tissue evidence="6">Stem</tissue>
    </source>
</reference>
<feature type="domain" description="Inhibitor of growth protein N-terminal histone-binding" evidence="5">
    <location>
        <begin position="95"/>
        <end position="193"/>
    </location>
</feature>
<feature type="repeat" description="PPR" evidence="3">
    <location>
        <begin position="793"/>
        <end position="827"/>
    </location>
</feature>
<organism evidence="6 7">
    <name type="scientific">Apostasia shenzhenica</name>
    <dbReference type="NCBI Taxonomy" id="1088818"/>
    <lineage>
        <taxon>Eukaryota</taxon>
        <taxon>Viridiplantae</taxon>
        <taxon>Streptophyta</taxon>
        <taxon>Embryophyta</taxon>
        <taxon>Tracheophyta</taxon>
        <taxon>Spermatophyta</taxon>
        <taxon>Magnoliopsida</taxon>
        <taxon>Liliopsida</taxon>
        <taxon>Asparagales</taxon>
        <taxon>Orchidaceae</taxon>
        <taxon>Apostasioideae</taxon>
        <taxon>Apostasia</taxon>
    </lineage>
</organism>
<dbReference type="InterPro" id="IPR002885">
    <property type="entry name" value="PPR_rpt"/>
</dbReference>
<gene>
    <name evidence="6" type="ORF">AXF42_Ash005814</name>
</gene>
<feature type="region of interest" description="Disordered" evidence="4">
    <location>
        <begin position="1"/>
        <end position="26"/>
    </location>
</feature>
<dbReference type="PANTHER" id="PTHR47447:SF17">
    <property type="entry name" value="OS12G0638900 PROTEIN"/>
    <property type="match status" value="1"/>
</dbReference>
<protein>
    <submittedName>
        <fullName evidence="6">Pentatricopeptide repeat-containing protein</fullName>
        <ecNumber evidence="6">2.1.1.204</ecNumber>
    </submittedName>
</protein>
<dbReference type="InterPro" id="IPR033443">
    <property type="entry name" value="PROP1-like_PPR_dom"/>
</dbReference>
<feature type="repeat" description="PPR" evidence="3">
    <location>
        <begin position="1073"/>
        <end position="1107"/>
    </location>
</feature>
<dbReference type="SMART" id="SM01408">
    <property type="entry name" value="ING"/>
    <property type="match status" value="1"/>
</dbReference>
<dbReference type="EMBL" id="KZ451895">
    <property type="protein sequence ID" value="PKA65480.1"/>
    <property type="molecule type" value="Genomic_DNA"/>
</dbReference>
<dbReference type="Gene3D" id="6.10.140.1740">
    <property type="match status" value="1"/>
</dbReference>
<keyword evidence="6" id="KW-0808">Transferase</keyword>
<dbReference type="Proteomes" id="UP000236161">
    <property type="component" value="Unassembled WGS sequence"/>
</dbReference>
<name>A0A2I0BCG5_9ASPA</name>
<dbReference type="SUPFAM" id="SSF81901">
    <property type="entry name" value="HCP-like"/>
    <property type="match status" value="1"/>
</dbReference>
<dbReference type="CDD" id="cd17015">
    <property type="entry name" value="ING_plant"/>
    <property type="match status" value="1"/>
</dbReference>
<dbReference type="STRING" id="1088818.A0A2I0BCG5"/>
<dbReference type="Pfam" id="PF12998">
    <property type="entry name" value="ING"/>
    <property type="match status" value="1"/>
</dbReference>
<dbReference type="InterPro" id="IPR024610">
    <property type="entry name" value="ING_N_histone-binding"/>
</dbReference>
<evidence type="ECO:0000256" key="3">
    <source>
        <dbReference type="PROSITE-ProRule" id="PRU00708"/>
    </source>
</evidence>
<dbReference type="Pfam" id="PF01535">
    <property type="entry name" value="PPR"/>
    <property type="match status" value="5"/>
</dbReference>
<feature type="repeat" description="PPR" evidence="3">
    <location>
        <begin position="1108"/>
        <end position="1142"/>
    </location>
</feature>
<dbReference type="GO" id="GO:0008168">
    <property type="term" value="F:methyltransferase activity"/>
    <property type="evidence" value="ECO:0007669"/>
    <property type="project" value="UniProtKB-KW"/>
</dbReference>
<evidence type="ECO:0000259" key="5">
    <source>
        <dbReference type="SMART" id="SM01408"/>
    </source>
</evidence>
<keyword evidence="2" id="KW-0677">Repeat</keyword>
<dbReference type="NCBIfam" id="TIGR00756">
    <property type="entry name" value="PPR"/>
    <property type="match status" value="8"/>
</dbReference>
<dbReference type="FunFam" id="1.25.40.10:FF:003613">
    <property type="entry name" value="Pentatricopeptide repeat-containing protein At3g23020"/>
    <property type="match status" value="1"/>
</dbReference>
<dbReference type="GO" id="GO:0032259">
    <property type="term" value="P:methylation"/>
    <property type="evidence" value="ECO:0007669"/>
    <property type="project" value="UniProtKB-KW"/>
</dbReference>
<dbReference type="Gene3D" id="1.25.40.10">
    <property type="entry name" value="Tetratricopeptide repeat domain"/>
    <property type="match status" value="5"/>
</dbReference>
<dbReference type="OrthoDB" id="185373at2759"/>
<feature type="repeat" description="PPR" evidence="3">
    <location>
        <begin position="584"/>
        <end position="618"/>
    </location>
</feature>
<dbReference type="InterPro" id="IPR011990">
    <property type="entry name" value="TPR-like_helical_dom_sf"/>
</dbReference>
<sequence length="1234" mass="139388">MQDFCRDYRREDRRSSKREREPAPERADFVGPCRSLVRYPAEPLKAPRTICSLVLSARTRASLLIGSSMNLMGTLSISLQKSHNKATRTYMESDSLSQALDGLESLPAMLQRNYGLIRELDTSLQASQRQNEERCDKEIEELKRGIESGSLPPEVSLVRFSDEVLDEQKHCIRIADEKVSLANQAYDVKRNLLPVWLLEAIQIVRHDPEELAQVAEVVARINIQSNERADVFVGAMGSLSIYASPNVCESRNQRRFRTHYFNLLDFTGNSVYKSKFSFSLGVGRNKSVHECYGLKILPILVSGLEGDALLSLPTELDGFQPSEEESVALVEGGLALKNPVPWLGEINNKKFHKTNNVRKGIARKILNRVHANKTVQCKGTKTFSMRSANVTRYNTRFGDILANVTPECSIDHCNSILKLLERRNDNKTIYLFEWMKTNGKLKKNATAYNMALRALARKEDWSGAKLLLEEMTADSGCELSAQSFNGLIYVCAKKGIAGWGMKWFRLMLDKGVQPNVATIGMLMGLYQKTCNLAEAEFTFSCMRGCKLQCLSAYSSMITMYTRLCLYGKSEEIIRTMDKDGLLPNLDNWLVRLNAYSQQGKLEEAELVLKSMKEAGFVPNIVAYNTLITGYGRISNTKAAENVFQSLKCSGLEPDETTYRSMIEGSGRADKYEDTLWYYEQLKKSGFQPNSSNFYTIINLQASHGDEGGVVQTLKDMKEMGCQYPSMLSSLLQAYKRAERIEIIPSILQDCFYEDILHDPASSSILVMAYVQNGLHEEALKVLQCSKWVDSDFEENLYHLLICSCKEEGQYENAIEIYKRMPTSDHNPNIHVACTMIDIYCAVNRFNDAENLYLKLKSSGINFDMIAYSVVVRMYIKAGSLKDACIVLNTMEKQKDIVPDAFLFRDMLRTYQRCSMLEKSANAYYWMLKCGVRLDEAMYNCIINCCGHALPIDEVSRLFDEMLRCGYTANTITCNVMLDIYRKNGLLTKARKIFSMARKHGLADAITYNTMIAAYGQNKDFKSMKFIVQRMEISGYPVSLEAYNSMLDAYGKEDLLDEFNDVLKKMKRASCSSDHYTYNIMMNIYGKKGWIEEVSQVLAELKEHGLEPDLYSYNTLIKAYGIAGMIEEAVNMVREMRSKGVEPDRVTYTNLIAALQRNENFLEAYRLTAGAKYSFTPFSSSAQPLHAGKGAGTPPPPAASAAVRRCPLSSADGGSHRSPLLDRWTSFLDWISGKP</sequence>